<gene>
    <name evidence="9" type="primary">LOC124294511</name>
</gene>
<keyword evidence="6" id="KW-0732">Signal</keyword>
<feature type="domain" description="CUB" evidence="7">
    <location>
        <begin position="453"/>
        <end position="590"/>
    </location>
</feature>
<evidence type="ECO:0000256" key="2">
    <source>
        <dbReference type="ARBA" id="ARBA00023157"/>
    </source>
</evidence>
<feature type="compositionally biased region" description="Basic residues" evidence="4">
    <location>
        <begin position="302"/>
        <end position="317"/>
    </location>
</feature>
<sequence length="685" mass="77616">MKCDAIICLCFILPLMTDLCWGGVIHAKACNRTIRTSVGWVHWTGRMGRCVVRIRAPLRDPQVVELRIRRLQVGTLRDSICHGAYVQFSDGIEDLEDDVGRYCGHVTGNATRLFLRKGPELNIVMDSDKNFADKNPVIFSAQFSVLPVRLAMERHGDSLPSAAECSLDCSNHNYQRQCRITSPGFPGVYPRGMRCRISLESTSGRFKIGGISDDIFSLMNYTVQDGCRTENCEDLHVEEDARSSGEESPIETESSDEPRHQRGLKSFDYRLDEDDEVIIGSDVRQRKPKAINGRRKMTEGNRRRRVKSRRGRGKGGRKSSGPKNAGQRFDETFSPSSGLGEKIFEETAMGQMRKSSALFDHRFKRRHKSLEKFDGFRCVGDYLAIYENLNGKIVEISKFCGEGNVPEILSRGRNVIVEFFSKRDGTVMHDGFRLTLQETITEHNEAARHRKHCDFVYKSSDRGTKESIKSFQHWYPPSTLCSYKFVGKTGERVFVQLKIIRNSFEDESGSTDSRRNSSLNYCPGNEITVYNGAFTNDSLAWSYCDILHSDINNIQVPVTSTGNVLLVQYYSWKGSFNGQEFTYGISYKFVKKSQSAAKRKPDVLNETKIAISLKPVNFSALNLTDYENCNCDFSTRIGTFKSWFIVLVVLGVISFFGAVITIVALLMKCLKIRSMENKLLQTPKR</sequence>
<feature type="domain" description="CUB" evidence="7">
    <location>
        <begin position="30"/>
        <end position="146"/>
    </location>
</feature>
<keyword evidence="2" id="KW-1015">Disulfide bond</keyword>
<dbReference type="CDD" id="cd00041">
    <property type="entry name" value="CUB"/>
    <property type="match status" value="1"/>
</dbReference>
<feature type="chain" id="PRO_5045744650" evidence="6">
    <location>
        <begin position="23"/>
        <end position="685"/>
    </location>
</feature>
<dbReference type="SUPFAM" id="SSF49854">
    <property type="entry name" value="Spermadhesin, CUB domain"/>
    <property type="match status" value="3"/>
</dbReference>
<dbReference type="Pfam" id="PF00431">
    <property type="entry name" value="CUB"/>
    <property type="match status" value="1"/>
</dbReference>
<dbReference type="PROSITE" id="PS01180">
    <property type="entry name" value="CUB"/>
    <property type="match status" value="3"/>
</dbReference>
<reference evidence="9" key="1">
    <citation type="submission" date="2025-08" db="UniProtKB">
        <authorList>
            <consortium name="RefSeq"/>
        </authorList>
    </citation>
    <scope>IDENTIFICATION</scope>
    <source>
        <tissue evidence="9">Thorax and Abdomen</tissue>
    </source>
</reference>
<organism evidence="8 9">
    <name type="scientific">Neodiprion lecontei</name>
    <name type="common">Redheaded pine sawfly</name>
    <dbReference type="NCBI Taxonomy" id="441921"/>
    <lineage>
        <taxon>Eukaryota</taxon>
        <taxon>Metazoa</taxon>
        <taxon>Ecdysozoa</taxon>
        <taxon>Arthropoda</taxon>
        <taxon>Hexapoda</taxon>
        <taxon>Insecta</taxon>
        <taxon>Pterygota</taxon>
        <taxon>Neoptera</taxon>
        <taxon>Endopterygota</taxon>
        <taxon>Hymenoptera</taxon>
        <taxon>Tenthredinoidea</taxon>
        <taxon>Diprionidae</taxon>
        <taxon>Diprioninae</taxon>
        <taxon>Neodiprion</taxon>
    </lineage>
</organism>
<feature type="region of interest" description="Disordered" evidence="4">
    <location>
        <begin position="279"/>
        <end position="338"/>
    </location>
</feature>
<evidence type="ECO:0000256" key="3">
    <source>
        <dbReference type="PROSITE-ProRule" id="PRU00059"/>
    </source>
</evidence>
<comment type="caution">
    <text evidence="3">Lacks conserved residue(s) required for the propagation of feature annotation.</text>
</comment>
<evidence type="ECO:0000259" key="7">
    <source>
        <dbReference type="PROSITE" id="PS01180"/>
    </source>
</evidence>
<evidence type="ECO:0000256" key="1">
    <source>
        <dbReference type="ARBA" id="ARBA00022737"/>
    </source>
</evidence>
<dbReference type="PANTHER" id="PTHR24251">
    <property type="entry name" value="OVOCHYMASE-RELATED"/>
    <property type="match status" value="1"/>
</dbReference>
<dbReference type="Proteomes" id="UP000829291">
    <property type="component" value="Chromosome 5"/>
</dbReference>
<evidence type="ECO:0000313" key="8">
    <source>
        <dbReference type="Proteomes" id="UP000829291"/>
    </source>
</evidence>
<evidence type="ECO:0000256" key="6">
    <source>
        <dbReference type="SAM" id="SignalP"/>
    </source>
</evidence>
<proteinExistence type="predicted"/>
<keyword evidence="5" id="KW-1133">Transmembrane helix</keyword>
<feature type="domain" description="CUB" evidence="7">
    <location>
        <begin position="369"/>
        <end position="439"/>
    </location>
</feature>
<dbReference type="SMART" id="SM00042">
    <property type="entry name" value="CUB"/>
    <property type="match status" value="1"/>
</dbReference>
<feature type="region of interest" description="Disordered" evidence="4">
    <location>
        <begin position="237"/>
        <end position="267"/>
    </location>
</feature>
<feature type="compositionally biased region" description="Basic residues" evidence="4">
    <location>
        <begin position="286"/>
        <end position="295"/>
    </location>
</feature>
<dbReference type="InterPro" id="IPR035914">
    <property type="entry name" value="Sperma_CUB_dom_sf"/>
</dbReference>
<dbReference type="InterPro" id="IPR000859">
    <property type="entry name" value="CUB_dom"/>
</dbReference>
<feature type="compositionally biased region" description="Basic and acidic residues" evidence="4">
    <location>
        <begin position="256"/>
        <end position="267"/>
    </location>
</feature>
<keyword evidence="8" id="KW-1185">Reference proteome</keyword>
<dbReference type="RefSeq" id="XP_046595853.1">
    <property type="nucleotide sequence ID" value="XM_046739897.1"/>
</dbReference>
<evidence type="ECO:0000256" key="5">
    <source>
        <dbReference type="SAM" id="Phobius"/>
    </source>
</evidence>
<evidence type="ECO:0000256" key="4">
    <source>
        <dbReference type="SAM" id="MobiDB-lite"/>
    </source>
</evidence>
<dbReference type="PANTHER" id="PTHR24251:SF30">
    <property type="entry name" value="MEMBRANE FRIZZLED-RELATED PROTEIN"/>
    <property type="match status" value="1"/>
</dbReference>
<feature type="transmembrane region" description="Helical" evidence="5">
    <location>
        <begin position="643"/>
        <end position="667"/>
    </location>
</feature>
<keyword evidence="1" id="KW-0677">Repeat</keyword>
<keyword evidence="5" id="KW-0472">Membrane</keyword>
<evidence type="ECO:0000313" key="9">
    <source>
        <dbReference type="RefSeq" id="XP_046595853.1"/>
    </source>
</evidence>
<dbReference type="Gene3D" id="2.60.120.290">
    <property type="entry name" value="Spermadhesin, CUB domain"/>
    <property type="match status" value="3"/>
</dbReference>
<name>A0ABM3G6H8_NEOLC</name>
<feature type="signal peptide" evidence="6">
    <location>
        <begin position="1"/>
        <end position="22"/>
    </location>
</feature>
<accession>A0ABM3G6H8</accession>
<protein>
    <submittedName>
        <fullName evidence="9">Uncharacterized protein LOC124294511</fullName>
    </submittedName>
</protein>
<keyword evidence="5" id="KW-0812">Transmembrane</keyword>
<dbReference type="GeneID" id="124294511"/>